<keyword evidence="9" id="KW-1185">Reference proteome</keyword>
<comment type="cofactor">
    <cofactor evidence="1 6">
        <name>Zn(2+)</name>
        <dbReference type="ChEBI" id="CHEBI:29105"/>
    </cofactor>
</comment>
<organism evidence="8 9">
    <name type="scientific">Raoultibacter massiliensis</name>
    <dbReference type="NCBI Taxonomy" id="1852371"/>
    <lineage>
        <taxon>Bacteria</taxon>
        <taxon>Bacillati</taxon>
        <taxon>Actinomycetota</taxon>
        <taxon>Coriobacteriia</taxon>
        <taxon>Eggerthellales</taxon>
        <taxon>Eggerthellaceae</taxon>
        <taxon>Raoultibacter</taxon>
    </lineage>
</organism>
<dbReference type="SUPFAM" id="SSF51735">
    <property type="entry name" value="NAD(P)-binding Rossmann-fold domains"/>
    <property type="match status" value="1"/>
</dbReference>
<dbReference type="EMBL" id="JBBNOP010000001">
    <property type="protein sequence ID" value="MEQ3361709.1"/>
    <property type="molecule type" value="Genomic_DNA"/>
</dbReference>
<dbReference type="Pfam" id="PF00107">
    <property type="entry name" value="ADH_zinc_N"/>
    <property type="match status" value="1"/>
</dbReference>
<dbReference type="Proteomes" id="UP001487305">
    <property type="component" value="Unassembled WGS sequence"/>
</dbReference>
<evidence type="ECO:0000256" key="1">
    <source>
        <dbReference type="ARBA" id="ARBA00001947"/>
    </source>
</evidence>
<dbReference type="InterPro" id="IPR036291">
    <property type="entry name" value="NAD(P)-bd_dom_sf"/>
</dbReference>
<evidence type="ECO:0000256" key="2">
    <source>
        <dbReference type="ARBA" id="ARBA00008072"/>
    </source>
</evidence>
<dbReference type="PANTHER" id="PTHR42813">
    <property type="entry name" value="ZINC-TYPE ALCOHOL DEHYDROGENASE-LIKE"/>
    <property type="match status" value="1"/>
</dbReference>
<dbReference type="RefSeq" id="WP_245874511.1">
    <property type="nucleotide sequence ID" value="NZ_JBBNOP010000001.1"/>
</dbReference>
<name>A0ABV1J9G0_9ACTN</name>
<reference evidence="8 9" key="1">
    <citation type="submission" date="2024-04" db="EMBL/GenBank/DDBJ databases">
        <title>Human intestinal bacterial collection.</title>
        <authorList>
            <person name="Pauvert C."/>
            <person name="Hitch T.C.A."/>
            <person name="Clavel T."/>
        </authorList>
    </citation>
    <scope>NUCLEOTIDE SEQUENCE [LARGE SCALE GENOMIC DNA]</scope>
    <source>
        <strain evidence="8 9">CLA-KB-H42</strain>
    </source>
</reference>
<dbReference type="InterPro" id="IPR013154">
    <property type="entry name" value="ADH-like_N"/>
</dbReference>
<dbReference type="Gene3D" id="3.90.180.10">
    <property type="entry name" value="Medium-chain alcohol dehydrogenases, catalytic domain"/>
    <property type="match status" value="1"/>
</dbReference>
<evidence type="ECO:0000313" key="9">
    <source>
        <dbReference type="Proteomes" id="UP001487305"/>
    </source>
</evidence>
<gene>
    <name evidence="8" type="ORF">AAA083_01825</name>
</gene>
<evidence type="ECO:0000256" key="4">
    <source>
        <dbReference type="ARBA" id="ARBA00022833"/>
    </source>
</evidence>
<evidence type="ECO:0000259" key="7">
    <source>
        <dbReference type="SMART" id="SM00829"/>
    </source>
</evidence>
<keyword evidence="4 6" id="KW-0862">Zinc</keyword>
<evidence type="ECO:0000256" key="6">
    <source>
        <dbReference type="RuleBase" id="RU361277"/>
    </source>
</evidence>
<dbReference type="SUPFAM" id="SSF50129">
    <property type="entry name" value="GroES-like"/>
    <property type="match status" value="1"/>
</dbReference>
<dbReference type="PANTHER" id="PTHR42813:SF4">
    <property type="entry name" value="NADP-DEPENDENT ISOPROPANOL DEHYDROGENASE"/>
    <property type="match status" value="1"/>
</dbReference>
<dbReference type="InterPro" id="IPR020843">
    <property type="entry name" value="ER"/>
</dbReference>
<comment type="caution">
    <text evidence="8">The sequence shown here is derived from an EMBL/GenBank/DDBJ whole genome shotgun (WGS) entry which is preliminary data.</text>
</comment>
<keyword evidence="5" id="KW-0560">Oxidoreductase</keyword>
<dbReference type="CDD" id="cd05278">
    <property type="entry name" value="FDH_like"/>
    <property type="match status" value="1"/>
</dbReference>
<protein>
    <submittedName>
        <fullName evidence="8">Alcohol dehydrogenase</fullName>
    </submittedName>
</protein>
<feature type="domain" description="Enoyl reductase (ER)" evidence="7">
    <location>
        <begin position="17"/>
        <end position="349"/>
    </location>
</feature>
<evidence type="ECO:0000256" key="5">
    <source>
        <dbReference type="ARBA" id="ARBA00023002"/>
    </source>
</evidence>
<dbReference type="Gene3D" id="3.40.50.720">
    <property type="entry name" value="NAD(P)-binding Rossmann-like Domain"/>
    <property type="match status" value="1"/>
</dbReference>
<dbReference type="SMART" id="SM00829">
    <property type="entry name" value="PKS_ER"/>
    <property type="match status" value="1"/>
</dbReference>
<dbReference type="InterPro" id="IPR011032">
    <property type="entry name" value="GroES-like_sf"/>
</dbReference>
<dbReference type="Pfam" id="PF08240">
    <property type="entry name" value="ADH_N"/>
    <property type="match status" value="1"/>
</dbReference>
<evidence type="ECO:0000313" key="8">
    <source>
        <dbReference type="EMBL" id="MEQ3361709.1"/>
    </source>
</evidence>
<comment type="similarity">
    <text evidence="2 6">Belongs to the zinc-containing alcohol dehydrogenase family.</text>
</comment>
<dbReference type="PROSITE" id="PS00059">
    <property type="entry name" value="ADH_ZINC"/>
    <property type="match status" value="1"/>
</dbReference>
<dbReference type="InterPro" id="IPR013149">
    <property type="entry name" value="ADH-like_C"/>
</dbReference>
<keyword evidence="3 6" id="KW-0479">Metal-binding</keyword>
<dbReference type="InterPro" id="IPR002328">
    <property type="entry name" value="ADH_Zn_CS"/>
</dbReference>
<proteinExistence type="inferred from homology"/>
<accession>A0ABV1J9G0</accession>
<evidence type="ECO:0000256" key="3">
    <source>
        <dbReference type="ARBA" id="ARBA00022723"/>
    </source>
</evidence>
<sequence>MHNAAQTMKAVVYDGKGHIELADRALPRIVEDTDAIVRVTRSSICTSDLHIIHGAVSRALPDTVLGHEFVGIVEEVGSTVKAIAPGDRVAVNVETFCGECFFCKRGYVNNCVQGGWELGCRIDGCQAEYVRVPFADNGCTPIPESVTDEDALFLGDVLATGYFGAEIAEITPGDTVAVIGAGPVGLCAMMCARAFGATTIIALDIDRSRLDRASREGIADIVLDPNEIDPEETVRSLTEGRGADAVIECAGTPATFETAWKIARPNAVVSVMALYEEDQVLPLPKMYGKNLVFKTGGVDAHCLGRVMALIEAGRIDTTPLITHRFPLDRAMEAYRTFEAHEDGCMKVVLTPIGE</sequence>